<keyword evidence="2" id="KW-0812">Transmembrane</keyword>
<sequence length="620" mass="65971">MTLESPDARARTDDSGGTGGGRRGRTVLVLVCLVAVVTSSTLLPSTGPSAGPVDRSPGLGDAVAPVADLFARAAGGPWSGPGVGSRAPGELGALADSERLAVGGSIGPREGNGIATLSRTPHFTVESPRPAYWRSASYATYTGGGWERAEDRRRFAGETPRSADGTLVQTVTLNRSATVLPAAWRPIDAAVESDRRLYERGGGLSVDRSLPAGATYTVVSARQTPDAAALDAAGADYPRPIEERYARLPPSVPDRVASFTARLTADDGTPYRTATTVERWLRENRAYSLNATHDPDRDVVDQFLFEMEAGYCEYFAASMTVMLRSQGIPARYVVGYTPGTPNGDGTYTVRGMNAHAWVEVYFPDHGWVAFDPTPADARLRAEREALGDADRGRGPEANGTREETLPGTATGLLPVPDGRTASVVAAGLLALAGGLLLVASRRSRRDRIRRRLRAWGSTLLTVLSAGLAGLLVGFAVGVVDRLRAFDGRSLARALGWALPVRVADAVDRIGGRRLLGPSARPPGPAAVEAGGSTADRDDREAVGRAWRRLVVALELDRWRHLTPGEIARMAKAKRYPADAVDALTDAFREVEYGGRDPSPRRAAAETAVDALHEERKEREG</sequence>
<dbReference type="InterPro" id="IPR038765">
    <property type="entry name" value="Papain-like_cys_pep_sf"/>
</dbReference>
<protein>
    <submittedName>
        <fullName evidence="4">DUF3488 and DUF4129 domain-containing transglutaminase family protein</fullName>
    </submittedName>
</protein>
<evidence type="ECO:0000256" key="2">
    <source>
        <dbReference type="SAM" id="Phobius"/>
    </source>
</evidence>
<dbReference type="Pfam" id="PF01841">
    <property type="entry name" value="Transglut_core"/>
    <property type="match status" value="1"/>
</dbReference>
<dbReference type="InterPro" id="IPR052901">
    <property type="entry name" value="Bact_TGase-like"/>
</dbReference>
<evidence type="ECO:0000256" key="1">
    <source>
        <dbReference type="SAM" id="MobiDB-lite"/>
    </source>
</evidence>
<dbReference type="Proteomes" id="UP001596547">
    <property type="component" value="Unassembled WGS sequence"/>
</dbReference>
<dbReference type="RefSeq" id="WP_276304746.1">
    <property type="nucleotide sequence ID" value="NZ_CP119992.1"/>
</dbReference>
<feature type="compositionally biased region" description="Basic and acidic residues" evidence="1">
    <location>
        <begin position="610"/>
        <end position="620"/>
    </location>
</feature>
<dbReference type="PANTHER" id="PTHR42736:SF1">
    <property type="entry name" value="PROTEIN-GLUTAMINE GAMMA-GLUTAMYLTRANSFERASE"/>
    <property type="match status" value="1"/>
</dbReference>
<name>A0ABD6A5V9_9EURY</name>
<evidence type="ECO:0000313" key="5">
    <source>
        <dbReference type="Proteomes" id="UP001596547"/>
    </source>
</evidence>
<dbReference type="InterPro" id="IPR025403">
    <property type="entry name" value="TgpA-like_C"/>
</dbReference>
<evidence type="ECO:0000259" key="3">
    <source>
        <dbReference type="SMART" id="SM00460"/>
    </source>
</evidence>
<feature type="compositionally biased region" description="Basic and acidic residues" evidence="1">
    <location>
        <begin position="1"/>
        <end position="14"/>
    </location>
</feature>
<feature type="transmembrane region" description="Helical" evidence="2">
    <location>
        <begin position="420"/>
        <end position="439"/>
    </location>
</feature>
<dbReference type="AlphaFoldDB" id="A0ABD6A5V9"/>
<dbReference type="Pfam" id="PF11992">
    <property type="entry name" value="TgpA_N"/>
    <property type="match status" value="1"/>
</dbReference>
<feature type="compositionally biased region" description="Basic and acidic residues" evidence="1">
    <location>
        <begin position="593"/>
        <end position="603"/>
    </location>
</feature>
<dbReference type="SMART" id="SM00460">
    <property type="entry name" value="TGc"/>
    <property type="match status" value="1"/>
</dbReference>
<evidence type="ECO:0000313" key="4">
    <source>
        <dbReference type="EMBL" id="MFC7315343.1"/>
    </source>
</evidence>
<feature type="transmembrane region" description="Helical" evidence="2">
    <location>
        <begin position="459"/>
        <end position="479"/>
    </location>
</feature>
<dbReference type="PANTHER" id="PTHR42736">
    <property type="entry name" value="PROTEIN-GLUTAMINE GAMMA-GLUTAMYLTRANSFERASE"/>
    <property type="match status" value="1"/>
</dbReference>
<dbReference type="SUPFAM" id="SSF54001">
    <property type="entry name" value="Cysteine proteinases"/>
    <property type="match status" value="1"/>
</dbReference>
<organism evidence="4 5">
    <name type="scientific">Halomarina halobia</name>
    <dbReference type="NCBI Taxonomy" id="3033386"/>
    <lineage>
        <taxon>Archaea</taxon>
        <taxon>Methanobacteriati</taxon>
        <taxon>Methanobacteriota</taxon>
        <taxon>Stenosarchaea group</taxon>
        <taxon>Halobacteria</taxon>
        <taxon>Halobacteriales</taxon>
        <taxon>Natronomonadaceae</taxon>
        <taxon>Halomarina</taxon>
    </lineage>
</organism>
<feature type="region of interest" description="Disordered" evidence="1">
    <location>
        <begin position="1"/>
        <end position="21"/>
    </location>
</feature>
<accession>A0ABD6A5V9</accession>
<keyword evidence="5" id="KW-1185">Reference proteome</keyword>
<dbReference type="EMBL" id="JBHTBF010000001">
    <property type="protein sequence ID" value="MFC7315343.1"/>
    <property type="molecule type" value="Genomic_DNA"/>
</dbReference>
<feature type="domain" description="Transglutaminase-like" evidence="3">
    <location>
        <begin position="304"/>
        <end position="374"/>
    </location>
</feature>
<feature type="region of interest" description="Disordered" evidence="1">
    <location>
        <begin position="385"/>
        <end position="413"/>
    </location>
</feature>
<dbReference type="InterPro" id="IPR002931">
    <property type="entry name" value="Transglutaminase-like"/>
</dbReference>
<dbReference type="GeneID" id="79314304"/>
<dbReference type="InterPro" id="IPR021878">
    <property type="entry name" value="TgpA_N"/>
</dbReference>
<dbReference type="Pfam" id="PF13559">
    <property type="entry name" value="DUF4129"/>
    <property type="match status" value="1"/>
</dbReference>
<dbReference type="Gene3D" id="3.10.620.30">
    <property type="match status" value="1"/>
</dbReference>
<keyword evidence="2" id="KW-0472">Membrane</keyword>
<feature type="compositionally biased region" description="Basic and acidic residues" evidence="1">
    <location>
        <begin position="385"/>
        <end position="404"/>
    </location>
</feature>
<reference evidence="4 5" key="1">
    <citation type="journal article" date="2019" name="Int. J. Syst. Evol. Microbiol.">
        <title>The Global Catalogue of Microorganisms (GCM) 10K type strain sequencing project: providing services to taxonomists for standard genome sequencing and annotation.</title>
        <authorList>
            <consortium name="The Broad Institute Genomics Platform"/>
            <consortium name="The Broad Institute Genome Sequencing Center for Infectious Disease"/>
            <person name="Wu L."/>
            <person name="Ma J."/>
        </authorList>
    </citation>
    <scope>NUCLEOTIDE SEQUENCE [LARGE SCALE GENOMIC DNA]</scope>
    <source>
        <strain evidence="4 5">PSR21</strain>
    </source>
</reference>
<proteinExistence type="predicted"/>
<gene>
    <name evidence="4" type="ORF">ACFQPE_00835</name>
</gene>
<keyword evidence="2" id="KW-1133">Transmembrane helix</keyword>
<feature type="region of interest" description="Disordered" evidence="1">
    <location>
        <begin position="593"/>
        <end position="620"/>
    </location>
</feature>
<comment type="caution">
    <text evidence="4">The sequence shown here is derived from an EMBL/GenBank/DDBJ whole genome shotgun (WGS) entry which is preliminary data.</text>
</comment>